<feature type="region of interest" description="Disordered" evidence="1">
    <location>
        <begin position="1"/>
        <end position="21"/>
    </location>
</feature>
<keyword evidence="2" id="KW-1185">Reference proteome</keyword>
<evidence type="ECO:0000256" key="1">
    <source>
        <dbReference type="SAM" id="MobiDB-lite"/>
    </source>
</evidence>
<accession>A0A915DGH5</accession>
<reference evidence="3" key="1">
    <citation type="submission" date="2022-11" db="UniProtKB">
        <authorList>
            <consortium name="WormBaseParasite"/>
        </authorList>
    </citation>
    <scope>IDENTIFICATION</scope>
</reference>
<protein>
    <submittedName>
        <fullName evidence="3">Uncharacterized protein</fullName>
    </submittedName>
</protein>
<organism evidence="2 3">
    <name type="scientific">Ditylenchus dipsaci</name>
    <dbReference type="NCBI Taxonomy" id="166011"/>
    <lineage>
        <taxon>Eukaryota</taxon>
        <taxon>Metazoa</taxon>
        <taxon>Ecdysozoa</taxon>
        <taxon>Nematoda</taxon>
        <taxon>Chromadorea</taxon>
        <taxon>Rhabditida</taxon>
        <taxon>Tylenchina</taxon>
        <taxon>Tylenchomorpha</taxon>
        <taxon>Sphaerularioidea</taxon>
        <taxon>Anguinidae</taxon>
        <taxon>Anguininae</taxon>
        <taxon>Ditylenchus</taxon>
    </lineage>
</organism>
<dbReference type="AlphaFoldDB" id="A0A915DGH5"/>
<dbReference type="WBParaSite" id="jg19656">
    <property type="protein sequence ID" value="jg19656"/>
    <property type="gene ID" value="jg19656"/>
</dbReference>
<evidence type="ECO:0000313" key="3">
    <source>
        <dbReference type="WBParaSite" id="jg19656"/>
    </source>
</evidence>
<evidence type="ECO:0000313" key="2">
    <source>
        <dbReference type="Proteomes" id="UP000887574"/>
    </source>
</evidence>
<name>A0A915DGH5_9BILA</name>
<proteinExistence type="predicted"/>
<dbReference type="Proteomes" id="UP000887574">
    <property type="component" value="Unplaced"/>
</dbReference>
<sequence length="67" mass="7229">MTLGDTLKQPEKAENTAQTPMLVSSSTLANLLPQKAYSKASGGYGFDSREYQLSYGVETSMSPLPLQ</sequence>